<dbReference type="InterPro" id="IPR008391">
    <property type="entry name" value="AXE1_dom"/>
</dbReference>
<dbReference type="GO" id="GO:0005976">
    <property type="term" value="P:polysaccharide metabolic process"/>
    <property type="evidence" value="ECO:0007669"/>
    <property type="project" value="TreeGrafter"/>
</dbReference>
<sequence length="322" mass="33680">MFTDLPVELLREHRTAVQEPADLDAFWSERLAEARALAEPPEATEVDTGLTAIRTWDVRFSGWDGQRIAGWLRAPAGATGPLPAIVEYVGYGGGRGSALDNLAFAAAGYAHLMMDTRGQGSGWSGGVTPDSGGTGPEVPGVMTRGIDDPAQYYYTRFFTDAVLAVDAVRALPGVDGSRVGVTGGSQGGAGALAAGALAEDVRAVAARVPFLCDIPRSMTITDARPFHELVDYLAVHRDRVDHVLGVLARIDGAVLASRITAPLQISAALMDAIVPPSGPFAAFNAAPSTRKEILVHPYNGHEGGGPEDVAAALRLFAAELGR</sequence>
<feature type="domain" description="Acetyl xylan esterase" evidence="3">
    <location>
        <begin position="2"/>
        <end position="306"/>
    </location>
</feature>
<proteinExistence type="predicted"/>
<dbReference type="Gene3D" id="3.40.50.1820">
    <property type="entry name" value="alpha/beta hydrolase"/>
    <property type="match status" value="1"/>
</dbReference>
<keyword evidence="5" id="KW-1185">Reference proteome</keyword>
<feature type="active site" description="Nucleophile" evidence="1">
    <location>
        <position position="185"/>
    </location>
</feature>
<feature type="active site" description="Charge relay system" evidence="1">
    <location>
        <position position="301"/>
    </location>
</feature>
<feature type="binding site" evidence="2">
    <location>
        <position position="91"/>
    </location>
    <ligand>
        <name>substrate</name>
    </ligand>
</feature>
<organism evidence="4 5">
    <name type="scientific">Amnibacterium kyonggiense</name>
    <dbReference type="NCBI Taxonomy" id="595671"/>
    <lineage>
        <taxon>Bacteria</taxon>
        <taxon>Bacillati</taxon>
        <taxon>Actinomycetota</taxon>
        <taxon>Actinomycetes</taxon>
        <taxon>Micrococcales</taxon>
        <taxon>Microbacteriaceae</taxon>
        <taxon>Amnibacterium</taxon>
    </lineage>
</organism>
<evidence type="ECO:0000313" key="4">
    <source>
        <dbReference type="EMBL" id="TDS80647.1"/>
    </source>
</evidence>
<feature type="active site" description="Charge relay system" evidence="1">
    <location>
        <position position="271"/>
    </location>
</feature>
<gene>
    <name evidence="4" type="ORF">CLV52_1213</name>
</gene>
<evidence type="ECO:0000259" key="3">
    <source>
        <dbReference type="Pfam" id="PF05448"/>
    </source>
</evidence>
<dbReference type="Proteomes" id="UP000295344">
    <property type="component" value="Unassembled WGS sequence"/>
</dbReference>
<dbReference type="InterPro" id="IPR039069">
    <property type="entry name" value="CE7"/>
</dbReference>
<dbReference type="EMBL" id="SOAM01000001">
    <property type="protein sequence ID" value="TDS80647.1"/>
    <property type="molecule type" value="Genomic_DNA"/>
</dbReference>
<dbReference type="AlphaFoldDB" id="A0A4R7FS32"/>
<comment type="caution">
    <text evidence="4">The sequence shown here is derived from an EMBL/GenBank/DDBJ whole genome shotgun (WGS) entry which is preliminary data.</text>
</comment>
<reference evidence="4 5" key="1">
    <citation type="submission" date="2019-03" db="EMBL/GenBank/DDBJ databases">
        <title>Genomic Encyclopedia of Archaeal and Bacterial Type Strains, Phase II (KMG-II): from individual species to whole genera.</title>
        <authorList>
            <person name="Goeker M."/>
        </authorList>
    </citation>
    <scope>NUCLEOTIDE SEQUENCE [LARGE SCALE GENOMIC DNA]</scope>
    <source>
        <strain evidence="4 5">DSM 24782</strain>
    </source>
</reference>
<dbReference type="OrthoDB" id="9770528at2"/>
<evidence type="ECO:0000313" key="5">
    <source>
        <dbReference type="Proteomes" id="UP000295344"/>
    </source>
</evidence>
<evidence type="ECO:0000256" key="2">
    <source>
        <dbReference type="PIRSR" id="PIRSR639069-2"/>
    </source>
</evidence>
<dbReference type="GO" id="GO:0052689">
    <property type="term" value="F:carboxylic ester hydrolase activity"/>
    <property type="evidence" value="ECO:0007669"/>
    <property type="project" value="TreeGrafter"/>
</dbReference>
<dbReference type="Pfam" id="PF05448">
    <property type="entry name" value="AXE1"/>
    <property type="match status" value="1"/>
</dbReference>
<dbReference type="InterPro" id="IPR029058">
    <property type="entry name" value="AB_hydrolase_fold"/>
</dbReference>
<accession>A0A4R7FS32</accession>
<evidence type="ECO:0000256" key="1">
    <source>
        <dbReference type="PIRSR" id="PIRSR639069-1"/>
    </source>
</evidence>
<dbReference type="PANTHER" id="PTHR40111:SF1">
    <property type="entry name" value="CEPHALOSPORIN-C DEACETYLASE"/>
    <property type="match status" value="1"/>
</dbReference>
<dbReference type="RefSeq" id="WP_133765343.1">
    <property type="nucleotide sequence ID" value="NZ_BAAARP010000001.1"/>
</dbReference>
<dbReference type="PANTHER" id="PTHR40111">
    <property type="entry name" value="CEPHALOSPORIN-C DEACETYLASE"/>
    <property type="match status" value="1"/>
</dbReference>
<dbReference type="SUPFAM" id="SSF53474">
    <property type="entry name" value="alpha/beta-Hydrolases"/>
    <property type="match status" value="1"/>
</dbReference>
<name>A0A4R7FS32_9MICO</name>
<protein>
    <submittedName>
        <fullName evidence="4">Cephalosporin-C deacetylase</fullName>
    </submittedName>
</protein>